<dbReference type="RefSeq" id="WP_182577683.1">
    <property type="nucleotide sequence ID" value="NZ_JACIVE010000009.1"/>
</dbReference>
<gene>
    <name evidence="1" type="ORF">H5R92_00400</name>
    <name evidence="2" type="ORF">LTY36_05840</name>
</gene>
<reference evidence="2 4" key="2">
    <citation type="submission" date="2021-12" db="EMBL/GenBank/DDBJ databases">
        <title>A phylogenomic analysis of Limosilactobacillus reuteri reveals ancient and stable evolutionary relationships with rodents and birds and zoonotic transmission to humans.</title>
        <authorList>
            <person name="Li F."/>
            <person name="Li X."/>
            <person name="Cheng C."/>
            <person name="Tollenaar S."/>
            <person name="Zhang J.S."/>
            <person name="Simpson D."/>
            <person name="Tasseva G."/>
            <person name="Perez-Munoz M.E."/>
            <person name="Frese S."/>
            <person name="Gaenzle M.G."/>
            <person name="Walter J."/>
            <person name="Zheng J."/>
        </authorList>
    </citation>
    <scope>NUCLEOTIDE SEQUENCE [LARGE SCALE GENOMIC DNA]</scope>
    <source>
        <strain evidence="2 4">BG-MG3-B</strain>
    </source>
</reference>
<dbReference type="Proteomes" id="UP001199710">
    <property type="component" value="Unassembled WGS sequence"/>
</dbReference>
<accession>A0A7W3YK84</accession>
<protein>
    <submittedName>
        <fullName evidence="1">Uncharacterized protein</fullName>
    </submittedName>
</protein>
<evidence type="ECO:0000313" key="4">
    <source>
        <dbReference type="Proteomes" id="UP001199710"/>
    </source>
</evidence>
<sequence>MHQELLFNQANYKNIPLANRVCPTNIDGFVGHQHLPEKGKVIRKIIMSD</sequence>
<evidence type="ECO:0000313" key="3">
    <source>
        <dbReference type="Proteomes" id="UP000534578"/>
    </source>
</evidence>
<dbReference type="Proteomes" id="UP000534578">
    <property type="component" value="Unassembled WGS sequence"/>
</dbReference>
<proteinExistence type="predicted"/>
<dbReference type="AlphaFoldDB" id="A0A7W3YK84"/>
<keyword evidence="4" id="KW-1185">Reference proteome</keyword>
<dbReference type="EMBL" id="JACIVE010000009">
    <property type="protein sequence ID" value="MBB1094694.1"/>
    <property type="molecule type" value="Genomic_DNA"/>
</dbReference>
<reference evidence="1 3" key="1">
    <citation type="submission" date="2020-07" db="EMBL/GenBank/DDBJ databases">
        <title>Description of Limosilactobacillus balticus sp. nov., Limosilactobacillus agrestis sp. nov., Limosilactobacillus albertensis sp. nov., Limosilactobacillus rudii sp. nov., Limosilactobacillus fastidiosus sp. nov., five novel Limosilactobacillus species isolated from the vertebrate gastrointestinal tract, and proposal of 6 subspecies of Limosilactobacillus reuteri adapted to the gastrointestinal tract of specific vertebrate hosts.</title>
        <authorList>
            <person name="Li F."/>
            <person name="Cheng C."/>
            <person name="Zheng J."/>
            <person name="Quevedo R.M."/>
            <person name="Li J."/>
            <person name="Roos S."/>
            <person name="Gaenzle M.G."/>
            <person name="Walter J."/>
        </authorList>
    </citation>
    <scope>NUCLEOTIDE SEQUENCE [LARGE SCALE GENOMIC DNA]</scope>
    <source>
        <strain evidence="1 3">BG-MG3-A</strain>
    </source>
</reference>
<evidence type="ECO:0000313" key="2">
    <source>
        <dbReference type="EMBL" id="MCD7130702.1"/>
    </source>
</evidence>
<dbReference type="EMBL" id="JAJPDE010000065">
    <property type="protein sequence ID" value="MCD7130702.1"/>
    <property type="molecule type" value="Genomic_DNA"/>
</dbReference>
<comment type="caution">
    <text evidence="1">The sequence shown here is derived from an EMBL/GenBank/DDBJ whole genome shotgun (WGS) entry which is preliminary data.</text>
</comment>
<name>A0A7W3YK84_9LACO</name>
<organism evidence="1 3">
    <name type="scientific">Limosilactobacillus agrestis</name>
    <dbReference type="NCBI Taxonomy" id="2759748"/>
    <lineage>
        <taxon>Bacteria</taxon>
        <taxon>Bacillati</taxon>
        <taxon>Bacillota</taxon>
        <taxon>Bacilli</taxon>
        <taxon>Lactobacillales</taxon>
        <taxon>Lactobacillaceae</taxon>
        <taxon>Limosilactobacillus</taxon>
    </lineage>
</organism>
<evidence type="ECO:0000313" key="1">
    <source>
        <dbReference type="EMBL" id="MBB1094694.1"/>
    </source>
</evidence>